<evidence type="ECO:0000259" key="1">
    <source>
        <dbReference type="Pfam" id="PF13354"/>
    </source>
</evidence>
<evidence type="ECO:0000313" key="3">
    <source>
        <dbReference type="Proteomes" id="UP000808337"/>
    </source>
</evidence>
<sequence length="419" mass="46836">MEFRKAILTLLVICAFITKGPTYPIDGYPYTNIRRLYYLDQVAEGKLKGTKPIPGAMKSVDDIHLNLTNTKGDSLDSIPIHDAGLQAAINKLFPRLNENYSVAVLDITSGHPTRYASRKETAGYQPGSVGKLAVLTGFFTELAKIYPDSFSMRQDLLCNKEVRAGTWALSDEHTVSIFDMETDVLKRRQVVASDVFRLYEWLDYMMSVSNNGAASVCWREAILMHVFGKRYPDLTEKEATEYFKTTPKSELSDIAIAVVNDPLRAMGITKDEWRLGLLFTEGGSDWIPGQGGSIGTPLGLMKFLIHLERGLVVDQRTSLEMKRLMYMTDRRIRYAGSPALKNAAVYFKSGSLYKCAAEPGYVCEKYKGNVDNFMNSVCIVEHPDGTTYMVALMSNVRRRNSASDHMALAASIDKIVRGH</sequence>
<reference evidence="2 3" key="1">
    <citation type="submission" date="2020-10" db="EMBL/GenBank/DDBJ databases">
        <title>Connecting structure to function with the recovery of over 1000 high-quality activated sludge metagenome-assembled genomes encoding full-length rRNA genes using long-read sequencing.</title>
        <authorList>
            <person name="Singleton C.M."/>
            <person name="Petriglieri F."/>
            <person name="Kristensen J.M."/>
            <person name="Kirkegaard R.H."/>
            <person name="Michaelsen T.Y."/>
            <person name="Andersen M.H."/>
            <person name="Karst S.M."/>
            <person name="Dueholm M.S."/>
            <person name="Nielsen P.H."/>
            <person name="Albertsen M."/>
        </authorList>
    </citation>
    <scope>NUCLEOTIDE SEQUENCE [LARGE SCALE GENOMIC DNA]</scope>
    <source>
        <strain evidence="2">Ribe_18-Q3-R11-54_MAXAC.273</strain>
    </source>
</reference>
<proteinExistence type="predicted"/>
<dbReference type="Proteomes" id="UP000808337">
    <property type="component" value="Unassembled WGS sequence"/>
</dbReference>
<dbReference type="AlphaFoldDB" id="A0A9D7SRP6"/>
<accession>A0A9D7SRP6</accession>
<feature type="domain" description="Beta-lactamase class A catalytic" evidence="1">
    <location>
        <begin position="104"/>
        <end position="393"/>
    </location>
</feature>
<organism evidence="2 3">
    <name type="scientific">Candidatus Opimibacter skivensis</name>
    <dbReference type="NCBI Taxonomy" id="2982028"/>
    <lineage>
        <taxon>Bacteria</taxon>
        <taxon>Pseudomonadati</taxon>
        <taxon>Bacteroidota</taxon>
        <taxon>Saprospiria</taxon>
        <taxon>Saprospirales</taxon>
        <taxon>Saprospiraceae</taxon>
        <taxon>Candidatus Opimibacter</taxon>
    </lineage>
</organism>
<comment type="caution">
    <text evidence="2">The sequence shown here is derived from an EMBL/GenBank/DDBJ whole genome shotgun (WGS) entry which is preliminary data.</text>
</comment>
<dbReference type="InterPro" id="IPR012338">
    <property type="entry name" value="Beta-lactam/transpept-like"/>
</dbReference>
<dbReference type="InterPro" id="IPR045155">
    <property type="entry name" value="Beta-lactam_cat"/>
</dbReference>
<protein>
    <submittedName>
        <fullName evidence="2">Serine hydrolase</fullName>
    </submittedName>
</protein>
<name>A0A9D7SRP6_9BACT</name>
<gene>
    <name evidence="2" type="ORF">IPP15_00475</name>
</gene>
<dbReference type="GO" id="GO:0030655">
    <property type="term" value="P:beta-lactam antibiotic catabolic process"/>
    <property type="evidence" value="ECO:0007669"/>
    <property type="project" value="InterPro"/>
</dbReference>
<dbReference type="Pfam" id="PF13354">
    <property type="entry name" value="Beta-lactamase2"/>
    <property type="match status" value="1"/>
</dbReference>
<dbReference type="GO" id="GO:0008800">
    <property type="term" value="F:beta-lactamase activity"/>
    <property type="evidence" value="ECO:0007669"/>
    <property type="project" value="InterPro"/>
</dbReference>
<dbReference type="Gene3D" id="3.40.710.10">
    <property type="entry name" value="DD-peptidase/beta-lactamase superfamily"/>
    <property type="match status" value="1"/>
</dbReference>
<dbReference type="EMBL" id="JADKGY010000001">
    <property type="protein sequence ID" value="MBK9980894.1"/>
    <property type="molecule type" value="Genomic_DNA"/>
</dbReference>
<evidence type="ECO:0000313" key="2">
    <source>
        <dbReference type="EMBL" id="MBK9980894.1"/>
    </source>
</evidence>
<dbReference type="SUPFAM" id="SSF56601">
    <property type="entry name" value="beta-lactamase/transpeptidase-like"/>
    <property type="match status" value="1"/>
</dbReference>
<keyword evidence="2" id="KW-0378">Hydrolase</keyword>